<evidence type="ECO:0000259" key="1">
    <source>
        <dbReference type="Pfam" id="PF23321"/>
    </source>
</evidence>
<reference evidence="2 3" key="1">
    <citation type="submission" date="2024-08" db="EMBL/GenBank/DDBJ databases">
        <authorList>
            <person name="Cucini C."/>
            <person name="Frati F."/>
        </authorList>
    </citation>
    <scope>NUCLEOTIDE SEQUENCE [LARGE SCALE GENOMIC DNA]</scope>
</reference>
<accession>A0ABP1Q382</accession>
<dbReference type="Pfam" id="PF23321">
    <property type="entry name" value="R1_ABCA1"/>
    <property type="match status" value="1"/>
</dbReference>
<organism evidence="2 3">
    <name type="scientific">Orchesella dallaii</name>
    <dbReference type="NCBI Taxonomy" id="48710"/>
    <lineage>
        <taxon>Eukaryota</taxon>
        <taxon>Metazoa</taxon>
        <taxon>Ecdysozoa</taxon>
        <taxon>Arthropoda</taxon>
        <taxon>Hexapoda</taxon>
        <taxon>Collembola</taxon>
        <taxon>Entomobryomorpha</taxon>
        <taxon>Entomobryoidea</taxon>
        <taxon>Orchesellidae</taxon>
        <taxon>Orchesellinae</taxon>
        <taxon>Orchesella</taxon>
    </lineage>
</organism>
<evidence type="ECO:0000313" key="3">
    <source>
        <dbReference type="Proteomes" id="UP001642540"/>
    </source>
</evidence>
<dbReference type="PANTHER" id="PTHR19229:SF250">
    <property type="entry name" value="ABC TRANSPORTER DOMAIN-CONTAINING PROTEIN-RELATED"/>
    <property type="match status" value="1"/>
</dbReference>
<dbReference type="InterPro" id="IPR026082">
    <property type="entry name" value="ABCA"/>
</dbReference>
<dbReference type="Proteomes" id="UP001642540">
    <property type="component" value="Unassembled WGS sequence"/>
</dbReference>
<keyword evidence="3" id="KW-1185">Reference proteome</keyword>
<dbReference type="InterPro" id="IPR056264">
    <property type="entry name" value="R2_ABCA1-4-like"/>
</dbReference>
<gene>
    <name evidence="2" type="ORF">ODALV1_LOCUS5444</name>
</gene>
<dbReference type="EMBL" id="CAXLJM020000016">
    <property type="protein sequence ID" value="CAL8083291.1"/>
    <property type="molecule type" value="Genomic_DNA"/>
</dbReference>
<evidence type="ECO:0000313" key="2">
    <source>
        <dbReference type="EMBL" id="CAL8083291.1"/>
    </source>
</evidence>
<feature type="domain" description="ABCA1-4-like C-terminal R2 regulatory" evidence="1">
    <location>
        <begin position="35"/>
        <end position="112"/>
    </location>
</feature>
<proteinExistence type="predicted"/>
<sequence length="149" mass="17034">MEECEALCSRLGIMVNGQLQCLGGVQHLKSKFAQGYSLSLKLRPLVPEESEDLIKLSSDINRMFNPCTLKDKHQNVLQYQLHNTAIPWDVLFKTMEDLKATYAEIIEDYSVNETSLEEVFLSFARKQYGSRRADVSLLKRIITCQIVTC</sequence>
<comment type="caution">
    <text evidence="2">The sequence shown here is derived from an EMBL/GenBank/DDBJ whole genome shotgun (WGS) entry which is preliminary data.</text>
</comment>
<name>A0ABP1Q382_9HEXA</name>
<dbReference type="PANTHER" id="PTHR19229">
    <property type="entry name" value="ATP-BINDING CASSETTE TRANSPORTER SUBFAMILY A ABCA"/>
    <property type="match status" value="1"/>
</dbReference>
<protein>
    <recommendedName>
        <fullName evidence="1">ABCA1-4-like C-terminal R2 regulatory domain-containing protein</fullName>
    </recommendedName>
</protein>